<dbReference type="Gene3D" id="2.130.10.10">
    <property type="entry name" value="YVTN repeat-like/Quinoprotein amine dehydrogenase"/>
    <property type="match status" value="1"/>
</dbReference>
<dbReference type="GO" id="GO:0006364">
    <property type="term" value="P:rRNA processing"/>
    <property type="evidence" value="ECO:0007669"/>
    <property type="project" value="InterPro"/>
</dbReference>
<sequence length="457" mass="50684">MNFISSVSWVKQGAAKRIPDKVKLNDEEIRNIVQATAADLEDDEEESGEENNAAENDTTPSGDEFNFANYDGETLQSNPLSLGGLAVVETPRGGPEVDVQSEADSEEEDFEIKPEDNLIITGHVEDESATMEVYVYNEDEGYLYVHHDIILPSVPLCFEWLNHEPAGGFGNLVAIGTMSNVIDVWDLDIVDGLEPSFRLGKKASKKKKTPSVGHKKSVLCMSWNKHMSHILASGSADKSVILWDLDNGTPSTVYNPFSAEVQTMQWHHKQAHGLLTGSCDKTVRLFDCRTDSLFNEWELPGEVEKVVWNHFEEYNFLASTDNGQVNYYDVRNKDPIWTLQAHTKEVTGLSLSCSCPGLLVTGSMTGELFIWDMLEGVPQKVDAKDTQVGAIVTLQMSPNSPFVVCVGGDNRENNFTVWQMENSPKVRDRFSSRGLISAESMEAEESMENVDITAATT</sequence>
<dbReference type="InterPro" id="IPR044285">
    <property type="entry name" value="PWP1"/>
</dbReference>
<dbReference type="AlphaFoldDB" id="A0A8S1DD95"/>
<dbReference type="PANTHER" id="PTHR14091">
    <property type="entry name" value="PERIODIC TRYPTOPHAN PROTEIN 1"/>
    <property type="match status" value="1"/>
</dbReference>
<evidence type="ECO:0000313" key="6">
    <source>
        <dbReference type="EMBL" id="CAB3378155.1"/>
    </source>
</evidence>
<keyword evidence="3" id="KW-0677">Repeat</keyword>
<gene>
    <name evidence="6" type="ORF">CLODIP_2_CD10126</name>
</gene>
<dbReference type="InterPro" id="IPR020472">
    <property type="entry name" value="WD40_PAC1"/>
</dbReference>
<keyword evidence="2 4" id="KW-0853">WD repeat</keyword>
<dbReference type="InterPro" id="IPR036322">
    <property type="entry name" value="WD40_repeat_dom_sf"/>
</dbReference>
<dbReference type="EMBL" id="CADEPI010000159">
    <property type="protein sequence ID" value="CAB3378155.1"/>
    <property type="molecule type" value="Genomic_DNA"/>
</dbReference>
<dbReference type="Proteomes" id="UP000494165">
    <property type="component" value="Unassembled WGS sequence"/>
</dbReference>
<reference evidence="6 7" key="1">
    <citation type="submission" date="2020-04" db="EMBL/GenBank/DDBJ databases">
        <authorList>
            <person name="Alioto T."/>
            <person name="Alioto T."/>
            <person name="Gomez Garrido J."/>
        </authorList>
    </citation>
    <scope>NUCLEOTIDE SEQUENCE [LARGE SCALE GENOMIC DNA]</scope>
</reference>
<keyword evidence="7" id="KW-1185">Reference proteome</keyword>
<dbReference type="GO" id="GO:0005634">
    <property type="term" value="C:nucleus"/>
    <property type="evidence" value="ECO:0007669"/>
    <property type="project" value="TreeGrafter"/>
</dbReference>
<dbReference type="PROSITE" id="PS50294">
    <property type="entry name" value="WD_REPEATS_REGION"/>
    <property type="match status" value="1"/>
</dbReference>
<dbReference type="PROSITE" id="PS50082">
    <property type="entry name" value="WD_REPEATS_2"/>
    <property type="match status" value="2"/>
</dbReference>
<dbReference type="OrthoDB" id="270624at2759"/>
<dbReference type="PRINTS" id="PR00320">
    <property type="entry name" value="GPROTEINBRPT"/>
</dbReference>
<dbReference type="InterPro" id="IPR019775">
    <property type="entry name" value="WD40_repeat_CS"/>
</dbReference>
<feature type="repeat" description="WD" evidence="4">
    <location>
        <begin position="339"/>
        <end position="373"/>
    </location>
</feature>
<dbReference type="SUPFAM" id="SSF50978">
    <property type="entry name" value="WD40 repeat-like"/>
    <property type="match status" value="1"/>
</dbReference>
<evidence type="ECO:0000313" key="7">
    <source>
        <dbReference type="Proteomes" id="UP000494165"/>
    </source>
</evidence>
<evidence type="ECO:0000256" key="1">
    <source>
        <dbReference type="ARBA" id="ARBA00022553"/>
    </source>
</evidence>
<protein>
    <recommendedName>
        <fullName evidence="8">Anaphase-promoting complex subunit 4 WD40 domain-containing protein</fullName>
    </recommendedName>
</protein>
<dbReference type="SMART" id="SM00320">
    <property type="entry name" value="WD40"/>
    <property type="match status" value="5"/>
</dbReference>
<feature type="repeat" description="WD" evidence="4">
    <location>
        <begin position="211"/>
        <end position="253"/>
    </location>
</feature>
<evidence type="ECO:0008006" key="8">
    <source>
        <dbReference type="Google" id="ProtNLM"/>
    </source>
</evidence>
<dbReference type="InterPro" id="IPR015943">
    <property type="entry name" value="WD40/YVTN_repeat-like_dom_sf"/>
</dbReference>
<evidence type="ECO:0000256" key="4">
    <source>
        <dbReference type="PROSITE-ProRule" id="PRU00221"/>
    </source>
</evidence>
<comment type="caution">
    <text evidence="6">The sequence shown here is derived from an EMBL/GenBank/DDBJ whole genome shotgun (WGS) entry which is preliminary data.</text>
</comment>
<dbReference type="PROSITE" id="PS00678">
    <property type="entry name" value="WD_REPEATS_1"/>
    <property type="match status" value="1"/>
</dbReference>
<accession>A0A8S1DD95</accession>
<evidence type="ECO:0000256" key="5">
    <source>
        <dbReference type="SAM" id="MobiDB-lite"/>
    </source>
</evidence>
<proteinExistence type="predicted"/>
<dbReference type="InterPro" id="IPR001680">
    <property type="entry name" value="WD40_rpt"/>
</dbReference>
<organism evidence="6 7">
    <name type="scientific">Cloeon dipterum</name>
    <dbReference type="NCBI Taxonomy" id="197152"/>
    <lineage>
        <taxon>Eukaryota</taxon>
        <taxon>Metazoa</taxon>
        <taxon>Ecdysozoa</taxon>
        <taxon>Arthropoda</taxon>
        <taxon>Hexapoda</taxon>
        <taxon>Insecta</taxon>
        <taxon>Pterygota</taxon>
        <taxon>Palaeoptera</taxon>
        <taxon>Ephemeroptera</taxon>
        <taxon>Pisciforma</taxon>
        <taxon>Baetidae</taxon>
        <taxon>Cloeon</taxon>
    </lineage>
</organism>
<dbReference type="Pfam" id="PF00400">
    <property type="entry name" value="WD40"/>
    <property type="match status" value="3"/>
</dbReference>
<feature type="region of interest" description="Disordered" evidence="5">
    <location>
        <begin position="34"/>
        <end position="72"/>
    </location>
</feature>
<keyword evidence="1" id="KW-0597">Phosphoprotein</keyword>
<feature type="compositionally biased region" description="Acidic residues" evidence="5">
    <location>
        <begin position="39"/>
        <end position="49"/>
    </location>
</feature>
<evidence type="ECO:0000256" key="3">
    <source>
        <dbReference type="ARBA" id="ARBA00022737"/>
    </source>
</evidence>
<evidence type="ECO:0000256" key="2">
    <source>
        <dbReference type="ARBA" id="ARBA00022574"/>
    </source>
</evidence>
<name>A0A8S1DD95_9INSE</name>
<dbReference type="PANTHER" id="PTHR14091:SF0">
    <property type="entry name" value="PERIODIC TRYPTOPHAN PROTEIN 1 HOMOLOG"/>
    <property type="match status" value="1"/>
</dbReference>